<reference evidence="2" key="1">
    <citation type="journal article" date="2024" name="Proc. Natl. Acad. Sci. U.S.A.">
        <title>Extraordinary preservation of gene collinearity over three hundred million years revealed in homosporous lycophytes.</title>
        <authorList>
            <person name="Li C."/>
            <person name="Wickell D."/>
            <person name="Kuo L.Y."/>
            <person name="Chen X."/>
            <person name="Nie B."/>
            <person name="Liao X."/>
            <person name="Peng D."/>
            <person name="Ji J."/>
            <person name="Jenkins J."/>
            <person name="Williams M."/>
            <person name="Shu S."/>
            <person name="Plott C."/>
            <person name="Barry K."/>
            <person name="Rajasekar S."/>
            <person name="Grimwood J."/>
            <person name="Han X."/>
            <person name="Sun S."/>
            <person name="Hou Z."/>
            <person name="He W."/>
            <person name="Dai G."/>
            <person name="Sun C."/>
            <person name="Schmutz J."/>
            <person name="Leebens-Mack J.H."/>
            <person name="Li F.W."/>
            <person name="Wang L."/>
        </authorList>
    </citation>
    <scope>NUCLEOTIDE SEQUENCE [LARGE SCALE GENOMIC DNA]</scope>
    <source>
        <strain evidence="2">cv. PW_Plant_1</strain>
    </source>
</reference>
<sequence>MSVAQSVMAMEAVYLSAARVSARGYGSHATSKSPSQLRSVSVVAFQLSVFHKRFDVSIANASVSPAGFSRKELRHPLPISAAAATQNLTPAVTLSENALRHLSKLREEQNKDLCLRIGVRQGGCSGMSYVMDFEERTNIRPDDSIIDNGGFTMVCDPKSLLFLFGMQLDYSDALIGGGFSFNNPNATSSCGCGKSFAA</sequence>
<proteinExistence type="predicted"/>
<accession>A0ACC2A8B8</accession>
<protein>
    <submittedName>
        <fullName evidence="1">Uncharacterized protein</fullName>
    </submittedName>
</protein>
<name>A0ACC2A8B8_DIPCM</name>
<evidence type="ECO:0000313" key="2">
    <source>
        <dbReference type="Proteomes" id="UP001162992"/>
    </source>
</evidence>
<evidence type="ECO:0000313" key="1">
    <source>
        <dbReference type="EMBL" id="KAJ7513795.1"/>
    </source>
</evidence>
<gene>
    <name evidence="1" type="ORF">O6H91_23G014700</name>
</gene>
<keyword evidence="2" id="KW-1185">Reference proteome</keyword>
<organism evidence="1 2">
    <name type="scientific">Diphasiastrum complanatum</name>
    <name type="common">Issler's clubmoss</name>
    <name type="synonym">Lycopodium complanatum</name>
    <dbReference type="NCBI Taxonomy" id="34168"/>
    <lineage>
        <taxon>Eukaryota</taxon>
        <taxon>Viridiplantae</taxon>
        <taxon>Streptophyta</taxon>
        <taxon>Embryophyta</taxon>
        <taxon>Tracheophyta</taxon>
        <taxon>Lycopodiopsida</taxon>
        <taxon>Lycopodiales</taxon>
        <taxon>Lycopodiaceae</taxon>
        <taxon>Lycopodioideae</taxon>
        <taxon>Diphasiastrum</taxon>
    </lineage>
</organism>
<comment type="caution">
    <text evidence="1">The sequence shown here is derived from an EMBL/GenBank/DDBJ whole genome shotgun (WGS) entry which is preliminary data.</text>
</comment>
<dbReference type="EMBL" id="CM055114">
    <property type="protein sequence ID" value="KAJ7513795.1"/>
    <property type="molecule type" value="Genomic_DNA"/>
</dbReference>
<dbReference type="Proteomes" id="UP001162992">
    <property type="component" value="Chromosome 23"/>
</dbReference>